<evidence type="ECO:0000313" key="9">
    <source>
        <dbReference type="Proteomes" id="UP000037600"/>
    </source>
</evidence>
<dbReference type="PROSITE" id="PS50850">
    <property type="entry name" value="MFS"/>
    <property type="match status" value="1"/>
</dbReference>
<reference evidence="8 9" key="1">
    <citation type="submission" date="2015-04" db="EMBL/GenBank/DDBJ databases">
        <title>Draft Genome Sequence of the Novel Agar-Digesting Marine Bacterium Q1.</title>
        <authorList>
            <person name="Li Y."/>
            <person name="Li D."/>
            <person name="Chen G."/>
            <person name="Du Z."/>
        </authorList>
    </citation>
    <scope>NUCLEOTIDE SEQUENCE [LARGE SCALE GENOMIC DNA]</scope>
    <source>
        <strain evidence="8 9">Q1</strain>
    </source>
</reference>
<feature type="transmembrane region" description="Helical" evidence="6">
    <location>
        <begin position="457"/>
        <end position="478"/>
    </location>
</feature>
<feature type="domain" description="Major facilitator superfamily (MFS) profile" evidence="7">
    <location>
        <begin position="10"/>
        <end position="483"/>
    </location>
</feature>
<dbReference type="InterPro" id="IPR036259">
    <property type="entry name" value="MFS_trans_sf"/>
</dbReference>
<protein>
    <submittedName>
        <fullName evidence="8">Major facilitator transporter</fullName>
    </submittedName>
</protein>
<dbReference type="Pfam" id="PF13347">
    <property type="entry name" value="MFS_2"/>
    <property type="match status" value="1"/>
</dbReference>
<dbReference type="Gene3D" id="1.20.1250.20">
    <property type="entry name" value="MFS general substrate transporter like domains"/>
    <property type="match status" value="2"/>
</dbReference>
<sequence>MKQPKLSFWQIWNVSFGFLGVQIGFALQNANISRVLSDLGANLYSLSYMWLLAPIMGIIIQPLVGASSDKIWTRYGRRGPFILAGAIIATIAMILMPQAPVFVMFVQPIIFGLIMLAIMDAAFNTAFQPFRALVSDMVPEEQRNQGYSIQSLLINLGAVVGSIAPFVLTNVLAMNNKAELGEVAETVAWSFYLGAAIMLASVIWTVYKTKEYDPKTYREYKGITETEEQPRTTQPQLSLIERLKASIGIMREMPSVMKQLAIVQFFSWTPMFLMWVYIFAAVTQTAWGVDPIWFDPDYIKSVDQVPAEVTAARGAAGDWIGILYAVMYISAALFSTVMGKMANVIGRKPTYAFGLAAGGIGFLTMGQFTNPEIVDLNLLITQVSVPMGAVGMLVPMMGVGIAWAALIAMPYTILAGAVPASKTGIYMGIFNFTVAGPQIICGLIAGPILFYGFDNHAISMMSLAGAALVIGAISVYFVQSKPAISTADNLDAQATDA</sequence>
<dbReference type="SUPFAM" id="SSF103473">
    <property type="entry name" value="MFS general substrate transporter"/>
    <property type="match status" value="1"/>
</dbReference>
<dbReference type="STRING" id="1513271.XM47_01345"/>
<keyword evidence="3 6" id="KW-0812">Transmembrane</keyword>
<evidence type="ECO:0000256" key="6">
    <source>
        <dbReference type="SAM" id="Phobius"/>
    </source>
</evidence>
<dbReference type="GO" id="GO:0022857">
    <property type="term" value="F:transmembrane transporter activity"/>
    <property type="evidence" value="ECO:0007669"/>
    <property type="project" value="InterPro"/>
</dbReference>
<feature type="transmembrane region" description="Helical" evidence="6">
    <location>
        <begin position="152"/>
        <end position="174"/>
    </location>
</feature>
<dbReference type="PANTHER" id="PTHR19432:SF35">
    <property type="entry name" value="SOLUTE CARRIER FAMILY 45 MEMBER 3 ISOFORM X1"/>
    <property type="match status" value="1"/>
</dbReference>
<feature type="transmembrane region" description="Helical" evidence="6">
    <location>
        <begin position="186"/>
        <end position="207"/>
    </location>
</feature>
<feature type="transmembrane region" description="Helical" evidence="6">
    <location>
        <begin position="260"/>
        <end position="280"/>
    </location>
</feature>
<dbReference type="AlphaFoldDB" id="A0A0J8H197"/>
<feature type="transmembrane region" description="Helical" evidence="6">
    <location>
        <begin position="102"/>
        <end position="123"/>
    </location>
</feature>
<keyword evidence="4 6" id="KW-1133">Transmembrane helix</keyword>
<comment type="caution">
    <text evidence="8">The sequence shown here is derived from an EMBL/GenBank/DDBJ whole genome shotgun (WGS) entry which is preliminary data.</text>
</comment>
<proteinExistence type="predicted"/>
<keyword evidence="2" id="KW-0813">Transport</keyword>
<dbReference type="RefSeq" id="WP_048688512.1">
    <property type="nucleotide sequence ID" value="NZ_KQ130482.1"/>
</dbReference>
<feature type="transmembrane region" description="Helical" evidence="6">
    <location>
        <begin position="319"/>
        <end position="338"/>
    </location>
</feature>
<feature type="transmembrane region" description="Helical" evidence="6">
    <location>
        <begin position="425"/>
        <end position="451"/>
    </location>
</feature>
<comment type="subcellular location">
    <subcellularLocation>
        <location evidence="1">Membrane</location>
        <topology evidence="1">Multi-pass membrane protein</topology>
    </subcellularLocation>
</comment>
<dbReference type="PATRIC" id="fig|1513271.3.peg.282"/>
<dbReference type="PANTHER" id="PTHR19432">
    <property type="entry name" value="SUGAR TRANSPORTER"/>
    <property type="match status" value="1"/>
</dbReference>
<dbReference type="EMBL" id="LAZL01000002">
    <property type="protein sequence ID" value="KMT66793.1"/>
    <property type="molecule type" value="Genomic_DNA"/>
</dbReference>
<accession>A0A0J8H197</accession>
<keyword evidence="5 6" id="KW-0472">Membrane</keyword>
<feature type="transmembrane region" description="Helical" evidence="6">
    <location>
        <begin position="7"/>
        <end position="27"/>
    </location>
</feature>
<dbReference type="GO" id="GO:0016020">
    <property type="term" value="C:membrane"/>
    <property type="evidence" value="ECO:0007669"/>
    <property type="project" value="UniProtKB-SubCell"/>
</dbReference>
<dbReference type="OrthoDB" id="7584869at2"/>
<evidence type="ECO:0000256" key="1">
    <source>
        <dbReference type="ARBA" id="ARBA00004141"/>
    </source>
</evidence>
<evidence type="ECO:0000259" key="7">
    <source>
        <dbReference type="PROSITE" id="PS50850"/>
    </source>
</evidence>
<evidence type="ECO:0000256" key="4">
    <source>
        <dbReference type="ARBA" id="ARBA00022989"/>
    </source>
</evidence>
<gene>
    <name evidence="8" type="ORF">XM47_01345</name>
</gene>
<feature type="transmembrane region" description="Helical" evidence="6">
    <location>
        <begin position="79"/>
        <end position="96"/>
    </location>
</feature>
<evidence type="ECO:0000256" key="5">
    <source>
        <dbReference type="ARBA" id="ARBA00023136"/>
    </source>
</evidence>
<dbReference type="Proteomes" id="UP000037600">
    <property type="component" value="Unassembled WGS sequence"/>
</dbReference>
<name>A0A0J8H197_9ALTE</name>
<organism evidence="8 9">
    <name type="scientific">Catenovulum maritimum</name>
    <dbReference type="NCBI Taxonomy" id="1513271"/>
    <lineage>
        <taxon>Bacteria</taxon>
        <taxon>Pseudomonadati</taxon>
        <taxon>Pseudomonadota</taxon>
        <taxon>Gammaproteobacteria</taxon>
        <taxon>Alteromonadales</taxon>
        <taxon>Alteromonadaceae</taxon>
        <taxon>Catenovulum</taxon>
    </lineage>
</organism>
<feature type="transmembrane region" description="Helical" evidence="6">
    <location>
        <begin position="389"/>
        <end position="413"/>
    </location>
</feature>
<dbReference type="InterPro" id="IPR020846">
    <property type="entry name" value="MFS_dom"/>
</dbReference>
<keyword evidence="9" id="KW-1185">Reference proteome</keyword>
<feature type="transmembrane region" description="Helical" evidence="6">
    <location>
        <begin position="350"/>
        <end position="369"/>
    </location>
</feature>
<evidence type="ECO:0000256" key="3">
    <source>
        <dbReference type="ARBA" id="ARBA00022692"/>
    </source>
</evidence>
<evidence type="ECO:0000256" key="2">
    <source>
        <dbReference type="ARBA" id="ARBA00022448"/>
    </source>
</evidence>
<evidence type="ECO:0000313" key="8">
    <source>
        <dbReference type="EMBL" id="KMT66793.1"/>
    </source>
</evidence>
<feature type="transmembrane region" description="Helical" evidence="6">
    <location>
        <begin position="47"/>
        <end position="67"/>
    </location>
</feature>